<gene>
    <name evidence="2" type="ORF">M441DRAFT_126913</name>
</gene>
<protein>
    <submittedName>
        <fullName evidence="2">Uncharacterized protein</fullName>
    </submittedName>
</protein>
<dbReference type="Proteomes" id="UP000240493">
    <property type="component" value="Unassembled WGS sequence"/>
</dbReference>
<dbReference type="EMBL" id="KZ679256">
    <property type="protein sequence ID" value="PTB46640.1"/>
    <property type="molecule type" value="Genomic_DNA"/>
</dbReference>
<organism evidence="2 3">
    <name type="scientific">Trichoderma asperellum (strain ATCC 204424 / CBS 433.97 / NBRC 101777)</name>
    <dbReference type="NCBI Taxonomy" id="1042311"/>
    <lineage>
        <taxon>Eukaryota</taxon>
        <taxon>Fungi</taxon>
        <taxon>Dikarya</taxon>
        <taxon>Ascomycota</taxon>
        <taxon>Pezizomycotina</taxon>
        <taxon>Sordariomycetes</taxon>
        <taxon>Hypocreomycetidae</taxon>
        <taxon>Hypocreales</taxon>
        <taxon>Hypocreaceae</taxon>
        <taxon>Trichoderma</taxon>
    </lineage>
</organism>
<evidence type="ECO:0000313" key="3">
    <source>
        <dbReference type="Proteomes" id="UP000240493"/>
    </source>
</evidence>
<evidence type="ECO:0000256" key="1">
    <source>
        <dbReference type="SAM" id="SignalP"/>
    </source>
</evidence>
<keyword evidence="3" id="KW-1185">Reference proteome</keyword>
<name>A0A2T3ZP98_TRIA4</name>
<evidence type="ECO:0000313" key="2">
    <source>
        <dbReference type="EMBL" id="PTB46640.1"/>
    </source>
</evidence>
<dbReference type="OrthoDB" id="4487429at2759"/>
<feature type="chain" id="PRO_5015462110" evidence="1">
    <location>
        <begin position="29"/>
        <end position="223"/>
    </location>
</feature>
<sequence length="223" mass="25487">MARLLFPHLIAFTTAFITLRFIFSQSKAQATKVDENKSPYFEGEWAIPTLEPGFEAEYRQYLHYLDKGPPDFRSEYGMRPGAKVKGWPSKGGIYILYPCLGFELSFLGLDRFRSIPRPSLSEPNATAEEDAHCDKMRQLGAQWWKTEADYRAYRYQPHYMEVIAGWPAGGGVWVFKTSDTKARVRGAAIIHNAFNMEERCKAIEQLGGVFFENPKDCPDLDLP</sequence>
<dbReference type="AlphaFoldDB" id="A0A2T3ZP98"/>
<feature type="signal peptide" evidence="1">
    <location>
        <begin position="1"/>
        <end position="28"/>
    </location>
</feature>
<keyword evidence="1" id="KW-0732">Signal</keyword>
<reference evidence="2 3" key="1">
    <citation type="submission" date="2016-07" db="EMBL/GenBank/DDBJ databases">
        <title>Multiple horizontal gene transfer events from other fungi enriched the ability of initially mycotrophic Trichoderma (Ascomycota) to feed on dead plant biomass.</title>
        <authorList>
            <consortium name="DOE Joint Genome Institute"/>
            <person name="Aerts A."/>
            <person name="Atanasova L."/>
            <person name="Chenthamara K."/>
            <person name="Zhang J."/>
            <person name="Grujic M."/>
            <person name="Henrissat B."/>
            <person name="Kuo A."/>
            <person name="Salamov A."/>
            <person name="Lipzen A."/>
            <person name="Labutti K."/>
            <person name="Barry K."/>
            <person name="Miao Y."/>
            <person name="Rahimi M.J."/>
            <person name="Shen Q."/>
            <person name="Grigoriev I.V."/>
            <person name="Kubicek C.P."/>
            <person name="Druzhinina I.S."/>
        </authorList>
    </citation>
    <scope>NUCLEOTIDE SEQUENCE [LARGE SCALE GENOMIC DNA]</scope>
    <source>
        <strain evidence="2 3">CBS 433.97</strain>
    </source>
</reference>
<accession>A0A2T3ZP98</accession>
<dbReference type="STRING" id="1042311.A0A2T3ZP98"/>
<proteinExistence type="predicted"/>